<accession>A0AAV7JUK2</accession>
<comment type="caution">
    <text evidence="1">The sequence shown here is derived from an EMBL/GenBank/DDBJ whole genome shotgun (WGS) entry which is preliminary data.</text>
</comment>
<sequence>MVWAGISSVGRKLLVFVPFGVKINAATCKELILEPFVKDLGKTMFENGSFAFQQDGAAAHKAKSTQEWLGVNIPHFITKVEWPPSSPDPNPLDFSLWSILESRAC</sequence>
<gene>
    <name evidence="1" type="ORF">LOD99_7496</name>
</gene>
<dbReference type="GO" id="GO:0003676">
    <property type="term" value="F:nucleic acid binding"/>
    <property type="evidence" value="ECO:0007669"/>
    <property type="project" value="InterPro"/>
</dbReference>
<proteinExistence type="predicted"/>
<evidence type="ECO:0000313" key="2">
    <source>
        <dbReference type="Proteomes" id="UP001165289"/>
    </source>
</evidence>
<name>A0AAV7JUK2_9METZ</name>
<protein>
    <submittedName>
        <fullName evidence="1">MhmaT1 transposase</fullName>
    </submittedName>
</protein>
<dbReference type="Gene3D" id="3.30.420.10">
    <property type="entry name" value="Ribonuclease H-like superfamily/Ribonuclease H"/>
    <property type="match status" value="1"/>
</dbReference>
<evidence type="ECO:0000313" key="1">
    <source>
        <dbReference type="EMBL" id="KAI6652482.1"/>
    </source>
</evidence>
<keyword evidence="2" id="KW-1185">Reference proteome</keyword>
<dbReference type="Proteomes" id="UP001165289">
    <property type="component" value="Unassembled WGS sequence"/>
</dbReference>
<organism evidence="1 2">
    <name type="scientific">Oopsacas minuta</name>
    <dbReference type="NCBI Taxonomy" id="111878"/>
    <lineage>
        <taxon>Eukaryota</taxon>
        <taxon>Metazoa</taxon>
        <taxon>Porifera</taxon>
        <taxon>Hexactinellida</taxon>
        <taxon>Hexasterophora</taxon>
        <taxon>Lyssacinosida</taxon>
        <taxon>Leucopsacidae</taxon>
        <taxon>Oopsacas</taxon>
    </lineage>
</organism>
<reference evidence="1 2" key="1">
    <citation type="journal article" date="2023" name="BMC Biol.">
        <title>The compact genome of the sponge Oopsacas minuta (Hexactinellida) is lacking key metazoan core genes.</title>
        <authorList>
            <person name="Santini S."/>
            <person name="Schenkelaars Q."/>
            <person name="Jourda C."/>
            <person name="Duchesne M."/>
            <person name="Belahbib H."/>
            <person name="Rocher C."/>
            <person name="Selva M."/>
            <person name="Riesgo A."/>
            <person name="Vervoort M."/>
            <person name="Leys S.P."/>
            <person name="Kodjabachian L."/>
            <person name="Le Bivic A."/>
            <person name="Borchiellini C."/>
            <person name="Claverie J.M."/>
            <person name="Renard E."/>
        </authorList>
    </citation>
    <scope>NUCLEOTIDE SEQUENCE [LARGE SCALE GENOMIC DNA]</scope>
    <source>
        <strain evidence="1">SPO-2</strain>
    </source>
</reference>
<dbReference type="EMBL" id="JAKMXF010000299">
    <property type="protein sequence ID" value="KAI6652482.1"/>
    <property type="molecule type" value="Genomic_DNA"/>
</dbReference>
<dbReference type="AlphaFoldDB" id="A0AAV7JUK2"/>
<dbReference type="InterPro" id="IPR036397">
    <property type="entry name" value="RNaseH_sf"/>
</dbReference>